<protein>
    <submittedName>
        <fullName evidence="1">Uncharacterized protein</fullName>
    </submittedName>
</protein>
<proteinExistence type="predicted"/>
<evidence type="ECO:0000313" key="1">
    <source>
        <dbReference type="EMBL" id="CAA6803801.1"/>
    </source>
</evidence>
<gene>
    <name evidence="1" type="ORF">HELGO_WM75153</name>
</gene>
<organism evidence="1">
    <name type="scientific">uncultured Thiotrichaceae bacterium</name>
    <dbReference type="NCBI Taxonomy" id="298394"/>
    <lineage>
        <taxon>Bacteria</taxon>
        <taxon>Pseudomonadati</taxon>
        <taxon>Pseudomonadota</taxon>
        <taxon>Gammaproteobacteria</taxon>
        <taxon>Thiotrichales</taxon>
        <taxon>Thiotrichaceae</taxon>
        <taxon>environmental samples</taxon>
    </lineage>
</organism>
<sequence>MSDDAYLPQYIKLRDFKSPGMPTQRAFQIFLSKALMLLQRDKEKDEDAISSDRLHRTPDADLDIIVPAPAFGPLPQVMDEKLSGWLQNTESNNTIKVIVLPPCDENDVMKSWAEANRLECLAPPSHQAILSGKATLPEIQFGTPLVIPRLEAWMIRTYYGLNLIKELLPAIENSERKIVIGCNIYAWEFLRKAISAASFLPDPMTFQAFSSDQLRDWFHALHSTSEMQHIKLCHQHSAQDVFAEDKEEDRHYFKILAATSSGIPWVAWHLWRNSLLTQNDDTEVDDVDDAEQTDNGENETASIDDVHQQTLWVAALQEFSLPTSDKGLALLVLHAILIHNQITAEHLVQVLPDIRPLNAVPLLKRAGIITQKQGVLSCKPQAYPAIREGLAASGFPLGVI</sequence>
<reference evidence="1" key="1">
    <citation type="submission" date="2020-01" db="EMBL/GenBank/DDBJ databases">
        <authorList>
            <person name="Meier V. D."/>
            <person name="Meier V D."/>
        </authorList>
    </citation>
    <scope>NUCLEOTIDE SEQUENCE</scope>
    <source>
        <strain evidence="1">HLG_WM_MAG_08</strain>
    </source>
</reference>
<dbReference type="AlphaFoldDB" id="A0A6S6S621"/>
<name>A0A6S6S621_9GAMM</name>
<dbReference type="EMBL" id="CACVAV010000065">
    <property type="protein sequence ID" value="CAA6803801.1"/>
    <property type="molecule type" value="Genomic_DNA"/>
</dbReference>
<accession>A0A6S6S621</accession>